<dbReference type="GO" id="GO:0008270">
    <property type="term" value="F:zinc ion binding"/>
    <property type="evidence" value="ECO:0007669"/>
    <property type="project" value="UniProtKB-KW"/>
</dbReference>
<reference evidence="5 6" key="1">
    <citation type="journal article" date="2015" name="Genome Biol. Evol.">
        <title>The genome of winter moth (Operophtera brumata) provides a genomic perspective on sexual dimorphism and phenology.</title>
        <authorList>
            <person name="Derks M.F."/>
            <person name="Smit S."/>
            <person name="Salis L."/>
            <person name="Schijlen E."/>
            <person name="Bossers A."/>
            <person name="Mateman C."/>
            <person name="Pijl A.S."/>
            <person name="de Ridder D."/>
            <person name="Groenen M.A."/>
            <person name="Visser M.E."/>
            <person name="Megens H.J."/>
        </authorList>
    </citation>
    <scope>NUCLEOTIDE SEQUENCE [LARGE SCALE GENOMIC DNA]</scope>
    <source>
        <strain evidence="5">WM2013NL</strain>
        <tissue evidence="5">Head and thorax</tissue>
    </source>
</reference>
<keyword evidence="3" id="KW-0862">Zinc</keyword>
<dbReference type="EMBL" id="JTDY01001407">
    <property type="protein sequence ID" value="KOB73949.1"/>
    <property type="molecule type" value="Genomic_DNA"/>
</dbReference>
<dbReference type="InterPro" id="IPR007588">
    <property type="entry name" value="Znf_FLYWCH"/>
</dbReference>
<keyword evidence="6" id="KW-1185">Reference proteome</keyword>
<dbReference type="AlphaFoldDB" id="A0A0L7LEZ4"/>
<evidence type="ECO:0000313" key="6">
    <source>
        <dbReference type="Proteomes" id="UP000037510"/>
    </source>
</evidence>
<comment type="caution">
    <text evidence="5">The sequence shown here is derived from an EMBL/GenBank/DDBJ whole genome shotgun (WGS) entry which is preliminary data.</text>
</comment>
<dbReference type="Proteomes" id="UP000037510">
    <property type="component" value="Unassembled WGS sequence"/>
</dbReference>
<feature type="domain" description="FLYWCH-type" evidence="4">
    <location>
        <begin position="26"/>
        <end position="84"/>
    </location>
</feature>
<sequence>MYSLPQLRASVWSERVTAVEKNEVTFVPNTCGKQLAIVNGYTFYLHMKHKSTVSWLCTSWGKCKARFTMKSDGVIKKVIPMHSHERPMFKIINGVFFKC</sequence>
<dbReference type="Gene3D" id="2.20.25.240">
    <property type="match status" value="1"/>
</dbReference>
<accession>A0A0L7LEZ4</accession>
<evidence type="ECO:0000256" key="3">
    <source>
        <dbReference type="ARBA" id="ARBA00022833"/>
    </source>
</evidence>
<name>A0A0L7LEZ4_OPEBR</name>
<evidence type="ECO:0000259" key="4">
    <source>
        <dbReference type="Pfam" id="PF04500"/>
    </source>
</evidence>
<gene>
    <name evidence="5" type="ORF">OBRU01_09852</name>
</gene>
<protein>
    <submittedName>
        <fullName evidence="5">Modifier of mdg4</fullName>
    </submittedName>
</protein>
<evidence type="ECO:0000256" key="2">
    <source>
        <dbReference type="ARBA" id="ARBA00022771"/>
    </source>
</evidence>
<proteinExistence type="predicted"/>
<keyword evidence="2" id="KW-0863">Zinc-finger</keyword>
<evidence type="ECO:0000313" key="5">
    <source>
        <dbReference type="EMBL" id="KOB73949.1"/>
    </source>
</evidence>
<dbReference type="Pfam" id="PF04500">
    <property type="entry name" value="FLYWCH"/>
    <property type="match status" value="1"/>
</dbReference>
<organism evidence="5 6">
    <name type="scientific">Operophtera brumata</name>
    <name type="common">Winter moth</name>
    <name type="synonym">Phalaena brumata</name>
    <dbReference type="NCBI Taxonomy" id="104452"/>
    <lineage>
        <taxon>Eukaryota</taxon>
        <taxon>Metazoa</taxon>
        <taxon>Ecdysozoa</taxon>
        <taxon>Arthropoda</taxon>
        <taxon>Hexapoda</taxon>
        <taxon>Insecta</taxon>
        <taxon>Pterygota</taxon>
        <taxon>Neoptera</taxon>
        <taxon>Endopterygota</taxon>
        <taxon>Lepidoptera</taxon>
        <taxon>Glossata</taxon>
        <taxon>Ditrysia</taxon>
        <taxon>Geometroidea</taxon>
        <taxon>Geometridae</taxon>
        <taxon>Larentiinae</taxon>
        <taxon>Operophtera</taxon>
    </lineage>
</organism>
<evidence type="ECO:0000256" key="1">
    <source>
        <dbReference type="ARBA" id="ARBA00022723"/>
    </source>
</evidence>
<keyword evidence="1" id="KW-0479">Metal-binding</keyword>